<evidence type="ECO:0000313" key="4">
    <source>
        <dbReference type="EMBL" id="QOZ71453.1"/>
    </source>
</evidence>
<reference evidence="4 5" key="1">
    <citation type="submission" date="2018-06" db="EMBL/GenBank/DDBJ databases">
        <title>Comparative genomics of Bradyrhizobium nodulating Arachidis hypogaea.</title>
        <authorList>
            <person name="Li Y."/>
        </authorList>
    </citation>
    <scope>NUCLEOTIDE SEQUENCE [LARGE SCALE GENOMIC DNA]</scope>
    <source>
        <strain evidence="4 5">CCBAU 051107</strain>
    </source>
</reference>
<dbReference type="CDD" id="cd13589">
    <property type="entry name" value="PBP2_polyamine_RpCGA009"/>
    <property type="match status" value="1"/>
</dbReference>
<evidence type="ECO:0000256" key="1">
    <source>
        <dbReference type="ARBA" id="ARBA00022729"/>
    </source>
</evidence>
<dbReference type="Proteomes" id="UP000594015">
    <property type="component" value="Chromosome"/>
</dbReference>
<dbReference type="Pfam" id="PF13416">
    <property type="entry name" value="SBP_bac_8"/>
    <property type="match status" value="1"/>
</dbReference>
<evidence type="ECO:0000256" key="2">
    <source>
        <dbReference type="ARBA" id="ARBA00022764"/>
    </source>
</evidence>
<dbReference type="RefSeq" id="WP_092212740.1">
    <property type="nucleotide sequence ID" value="NZ_CP030050.1"/>
</dbReference>
<dbReference type="AlphaFoldDB" id="A0AAE7TJW4"/>
<proteinExistence type="predicted"/>
<dbReference type="PANTHER" id="PTHR30222">
    <property type="entry name" value="SPERMIDINE/PUTRESCINE-BINDING PERIPLASMIC PROTEIN"/>
    <property type="match status" value="1"/>
</dbReference>
<protein>
    <submittedName>
        <fullName evidence="4">ABC transporter substrate-binding protein</fullName>
    </submittedName>
</protein>
<keyword evidence="2" id="KW-0574">Periplasm</keyword>
<accession>A0AAE7TJW4</accession>
<dbReference type="EMBL" id="CP030050">
    <property type="protein sequence ID" value="QOZ71453.1"/>
    <property type="molecule type" value="Genomic_DNA"/>
</dbReference>
<evidence type="ECO:0000256" key="3">
    <source>
        <dbReference type="SAM" id="SignalP"/>
    </source>
</evidence>
<gene>
    <name evidence="4" type="ORF">WN72_38050</name>
</gene>
<sequence>MLKRKIGKIALGFAAAFSASAALATVAQARDLTVVSWGGAYQDAQKKVYFEPFKKAAGIAMNDESWDGGVGVLRAKVQGGAATWDVVQVESDELAVGCEEGLFEKMDYSKIGGEAAYIPPSVNACGVGAILYDFVLGYDKDKLKDAPSGWADFFDTKKIPGKRALRQGPKTTLEIALMADGVAPNDVYKVLATDEGVERAFKKLDTIKGDIVWWKAGAQPPQLLASGEVVMTSVYNGRIDTANKNEKKNFGMVWDGALFTLDSWVILKGSPNKDAAYKFLDFAGKAENQSKLSENIAYGTSNKDAAGRLAPAVLKDLPTAPDNIKNAVEINVGFWLENIDRLTERFNKWAAK</sequence>
<dbReference type="KEGG" id="barh:WN72_38050"/>
<name>A0AAE7TJW4_9BRAD</name>
<dbReference type="PANTHER" id="PTHR30222:SF2">
    <property type="entry name" value="ABC TRANSPORTER SUBSTRATE-BINDING PROTEIN"/>
    <property type="match status" value="1"/>
</dbReference>
<feature type="chain" id="PRO_5041994341" evidence="3">
    <location>
        <begin position="25"/>
        <end position="352"/>
    </location>
</feature>
<evidence type="ECO:0000313" key="5">
    <source>
        <dbReference type="Proteomes" id="UP000594015"/>
    </source>
</evidence>
<organism evidence="4 5">
    <name type="scientific">Bradyrhizobium arachidis</name>
    <dbReference type="NCBI Taxonomy" id="858423"/>
    <lineage>
        <taxon>Bacteria</taxon>
        <taxon>Pseudomonadati</taxon>
        <taxon>Pseudomonadota</taxon>
        <taxon>Alphaproteobacteria</taxon>
        <taxon>Hyphomicrobiales</taxon>
        <taxon>Nitrobacteraceae</taxon>
        <taxon>Bradyrhizobium</taxon>
    </lineage>
</organism>
<dbReference type="InterPro" id="IPR006059">
    <property type="entry name" value="SBP"/>
</dbReference>
<dbReference type="Gene3D" id="3.40.190.10">
    <property type="entry name" value="Periplasmic binding protein-like II"/>
    <property type="match status" value="2"/>
</dbReference>
<dbReference type="SUPFAM" id="SSF53850">
    <property type="entry name" value="Periplasmic binding protein-like II"/>
    <property type="match status" value="1"/>
</dbReference>
<keyword evidence="1 3" id="KW-0732">Signal</keyword>
<feature type="signal peptide" evidence="3">
    <location>
        <begin position="1"/>
        <end position="24"/>
    </location>
</feature>